<evidence type="ECO:0000313" key="2">
    <source>
        <dbReference type="EMBL" id="KAK5966293.1"/>
    </source>
</evidence>
<reference evidence="2 3" key="1">
    <citation type="submission" date="2019-10" db="EMBL/GenBank/DDBJ databases">
        <title>Assembly and Annotation for the nematode Trichostrongylus colubriformis.</title>
        <authorList>
            <person name="Martin J."/>
        </authorList>
    </citation>
    <scope>NUCLEOTIDE SEQUENCE [LARGE SCALE GENOMIC DNA]</scope>
    <source>
        <strain evidence="2">G859</strain>
        <tissue evidence="2">Whole worm</tissue>
    </source>
</reference>
<comment type="caution">
    <text evidence="2">The sequence shown here is derived from an EMBL/GenBank/DDBJ whole genome shotgun (WGS) entry which is preliminary data.</text>
</comment>
<keyword evidence="1" id="KW-1133">Transmembrane helix</keyword>
<dbReference type="EMBL" id="WIXE01023652">
    <property type="protein sequence ID" value="KAK5966293.1"/>
    <property type="molecule type" value="Genomic_DNA"/>
</dbReference>
<feature type="transmembrane region" description="Helical" evidence="1">
    <location>
        <begin position="6"/>
        <end position="22"/>
    </location>
</feature>
<proteinExistence type="predicted"/>
<keyword evidence="1" id="KW-0812">Transmembrane</keyword>
<accession>A0AAN8FLD9</accession>
<evidence type="ECO:0000313" key="3">
    <source>
        <dbReference type="Proteomes" id="UP001331761"/>
    </source>
</evidence>
<name>A0AAN8FLD9_TRICO</name>
<organism evidence="2 3">
    <name type="scientific">Trichostrongylus colubriformis</name>
    <name type="common">Black scour worm</name>
    <dbReference type="NCBI Taxonomy" id="6319"/>
    <lineage>
        <taxon>Eukaryota</taxon>
        <taxon>Metazoa</taxon>
        <taxon>Ecdysozoa</taxon>
        <taxon>Nematoda</taxon>
        <taxon>Chromadorea</taxon>
        <taxon>Rhabditida</taxon>
        <taxon>Rhabditina</taxon>
        <taxon>Rhabditomorpha</taxon>
        <taxon>Strongyloidea</taxon>
        <taxon>Trichostrongylidae</taxon>
        <taxon>Trichostrongylus</taxon>
    </lineage>
</organism>
<dbReference type="Proteomes" id="UP001331761">
    <property type="component" value="Unassembled WGS sequence"/>
</dbReference>
<dbReference type="AlphaFoldDB" id="A0AAN8FLD9"/>
<sequence length="93" mass="10237">YTKVLVLAYLPIGCAVFLIRLFPGSRTFLVACLLWKSTIARSIVLRVMCIVLGIAIQSAGKSPRAGVIVLCHLLYPAVLRFSNRNVLLQILPL</sequence>
<evidence type="ECO:0000256" key="1">
    <source>
        <dbReference type="SAM" id="Phobius"/>
    </source>
</evidence>
<feature type="non-terminal residue" evidence="2">
    <location>
        <position position="1"/>
    </location>
</feature>
<gene>
    <name evidence="2" type="ORF">GCK32_020721</name>
</gene>
<keyword evidence="3" id="KW-1185">Reference proteome</keyword>
<feature type="transmembrane region" description="Helical" evidence="1">
    <location>
        <begin position="43"/>
        <end position="59"/>
    </location>
</feature>
<keyword evidence="1" id="KW-0472">Membrane</keyword>
<protein>
    <submittedName>
        <fullName evidence="2">Uncharacterized protein</fullName>
    </submittedName>
</protein>